<dbReference type="RefSeq" id="WP_280658649.1">
    <property type="nucleotide sequence ID" value="NZ_CP120373.1"/>
</dbReference>
<protein>
    <submittedName>
        <fullName evidence="1">HIT family protein</fullName>
    </submittedName>
</protein>
<keyword evidence="2" id="KW-1185">Reference proteome</keyword>
<organism evidence="1 2">
    <name type="scientific">Sinorhizobium garamanticum</name>
    <dbReference type="NCBI Taxonomy" id="680247"/>
    <lineage>
        <taxon>Bacteria</taxon>
        <taxon>Pseudomonadati</taxon>
        <taxon>Pseudomonadota</taxon>
        <taxon>Alphaproteobacteria</taxon>
        <taxon>Hyphomicrobiales</taxon>
        <taxon>Rhizobiaceae</taxon>
        <taxon>Sinorhizobium/Ensifer group</taxon>
        <taxon>Sinorhizobium</taxon>
    </lineage>
</organism>
<name>A0ABY8D6T3_9HYPH</name>
<dbReference type="Proteomes" id="UP001229355">
    <property type="component" value="Chromosome 1"/>
</dbReference>
<evidence type="ECO:0000313" key="2">
    <source>
        <dbReference type="Proteomes" id="UP001229355"/>
    </source>
</evidence>
<proteinExistence type="predicted"/>
<dbReference type="EMBL" id="CP120373">
    <property type="protein sequence ID" value="WEX86581.1"/>
    <property type="molecule type" value="Genomic_DNA"/>
</dbReference>
<dbReference type="Gene3D" id="3.30.428.10">
    <property type="entry name" value="HIT-like"/>
    <property type="match status" value="1"/>
</dbReference>
<gene>
    <name evidence="1" type="ORF">PZN02_002882</name>
</gene>
<sequence length="164" mass="18986">MEIPDQFLICETNFWFVNHRMDSALPGYLMIASKLPVHDLSDLPHGALTEFGPLLAEAQKALRTALKPVRVYIGRYGHSPGYPIHFHLVPVYDWVEGLFWRDDRYRVLEHFVEARDEPDTDGAELTLFIWREFCERPNPPPIEGLSVPETIALLRDRMSKEVGR</sequence>
<evidence type="ECO:0000313" key="1">
    <source>
        <dbReference type="EMBL" id="WEX86581.1"/>
    </source>
</evidence>
<accession>A0ABY8D6T3</accession>
<reference evidence="1 2" key="1">
    <citation type="submission" date="2023-03" db="EMBL/GenBank/DDBJ databases">
        <authorList>
            <person name="Kaur S."/>
            <person name="Espinosa-Saiz D."/>
            <person name="Velazquez E."/>
            <person name="Menendez E."/>
            <person name="diCenzo G.C."/>
        </authorList>
    </citation>
    <scope>NUCLEOTIDE SEQUENCE [LARGE SCALE GENOMIC DNA]</scope>
    <source>
        <strain evidence="1 2">LMG 24692</strain>
    </source>
</reference>
<dbReference type="SUPFAM" id="SSF54197">
    <property type="entry name" value="HIT-like"/>
    <property type="match status" value="1"/>
</dbReference>
<dbReference type="InterPro" id="IPR036265">
    <property type="entry name" value="HIT-like_sf"/>
</dbReference>